<feature type="compositionally biased region" description="Low complexity" evidence="1">
    <location>
        <begin position="15"/>
        <end position="32"/>
    </location>
</feature>
<feature type="compositionally biased region" description="Basic residues" evidence="1">
    <location>
        <begin position="78"/>
        <end position="92"/>
    </location>
</feature>
<protein>
    <submittedName>
        <fullName evidence="2">Hydrolase, alpha/beta fold family</fullName>
    </submittedName>
</protein>
<feature type="compositionally biased region" description="Basic and acidic residues" evidence="1">
    <location>
        <begin position="231"/>
        <end position="247"/>
    </location>
</feature>
<reference evidence="2" key="1">
    <citation type="submission" date="2020-02" db="EMBL/GenBank/DDBJ databases">
        <authorList>
            <person name="Meier V. D."/>
        </authorList>
    </citation>
    <scope>NUCLEOTIDE SEQUENCE</scope>
    <source>
        <strain evidence="2">AVDCRST_MAG88</strain>
    </source>
</reference>
<feature type="compositionally biased region" description="Basic residues" evidence="1">
    <location>
        <begin position="44"/>
        <end position="70"/>
    </location>
</feature>
<proteinExistence type="predicted"/>
<name>A0A6J4VA23_9BACT</name>
<feature type="compositionally biased region" description="Basic and acidic residues" evidence="1">
    <location>
        <begin position="135"/>
        <end position="171"/>
    </location>
</feature>
<organism evidence="2">
    <name type="scientific">uncultured Thermomicrobiales bacterium</name>
    <dbReference type="NCBI Taxonomy" id="1645740"/>
    <lineage>
        <taxon>Bacteria</taxon>
        <taxon>Pseudomonadati</taxon>
        <taxon>Thermomicrobiota</taxon>
        <taxon>Thermomicrobia</taxon>
        <taxon>Thermomicrobiales</taxon>
        <taxon>environmental samples</taxon>
    </lineage>
</organism>
<dbReference type="EMBL" id="CADCWM010000569">
    <property type="protein sequence ID" value="CAA9569574.1"/>
    <property type="molecule type" value="Genomic_DNA"/>
</dbReference>
<dbReference type="GO" id="GO:0016787">
    <property type="term" value="F:hydrolase activity"/>
    <property type="evidence" value="ECO:0007669"/>
    <property type="project" value="UniProtKB-KW"/>
</dbReference>
<keyword evidence="2" id="KW-0378">Hydrolase</keyword>
<feature type="region of interest" description="Disordered" evidence="1">
    <location>
        <begin position="1"/>
        <end position="247"/>
    </location>
</feature>
<feature type="compositionally biased region" description="Basic residues" evidence="1">
    <location>
        <begin position="202"/>
        <end position="225"/>
    </location>
</feature>
<feature type="non-terminal residue" evidence="2">
    <location>
        <position position="1"/>
    </location>
</feature>
<evidence type="ECO:0000313" key="2">
    <source>
        <dbReference type="EMBL" id="CAA9569574.1"/>
    </source>
</evidence>
<feature type="non-terminal residue" evidence="2">
    <location>
        <position position="272"/>
    </location>
</feature>
<evidence type="ECO:0000256" key="1">
    <source>
        <dbReference type="SAM" id="MobiDB-lite"/>
    </source>
</evidence>
<feature type="compositionally biased region" description="Basic and acidic residues" evidence="1">
    <location>
        <begin position="1"/>
        <end position="13"/>
    </location>
</feature>
<sequence length="272" mass="30319">GNRSPTDRLRPGERPQPLLRNPRLRRAAGPAARRLRLDRDVRRVAPHARRATPGHRGRSAGPRAHRRHRPPAAPRADGRRHRRTDRAPGARHGHPDGLFPRRRRRPPDGDPPPGGGRPARRRLGALQAIRLVSRGPREHGSGRRGGGRADEADPDLRGLRPDRAAPGRLDRVVGQGGRVDPAGLRLVGRHRRAHHPHDARLRGRRQRQPRARRGVLRSPRRRQGGRRVGSVRRDAAPARHPPRHDPLRHLLLPLAGVRGRAVPRRAAARGGV</sequence>
<gene>
    <name evidence="2" type="ORF">AVDCRST_MAG88-2206</name>
</gene>
<accession>A0A6J4VA23</accession>
<dbReference type="AlphaFoldDB" id="A0A6J4VA23"/>